<feature type="region of interest" description="Disordered" evidence="1">
    <location>
        <begin position="779"/>
        <end position="799"/>
    </location>
</feature>
<accession>A0ABY7EH85</accession>
<organism evidence="2 3">
    <name type="scientific">Mya arenaria</name>
    <name type="common">Soft-shell clam</name>
    <dbReference type="NCBI Taxonomy" id="6604"/>
    <lineage>
        <taxon>Eukaryota</taxon>
        <taxon>Metazoa</taxon>
        <taxon>Spiralia</taxon>
        <taxon>Lophotrochozoa</taxon>
        <taxon>Mollusca</taxon>
        <taxon>Bivalvia</taxon>
        <taxon>Autobranchia</taxon>
        <taxon>Heteroconchia</taxon>
        <taxon>Euheterodonta</taxon>
        <taxon>Imparidentia</taxon>
        <taxon>Neoheterodontei</taxon>
        <taxon>Myida</taxon>
        <taxon>Myoidea</taxon>
        <taxon>Myidae</taxon>
        <taxon>Mya</taxon>
    </lineage>
</organism>
<feature type="region of interest" description="Disordered" evidence="1">
    <location>
        <begin position="408"/>
        <end position="452"/>
    </location>
</feature>
<evidence type="ECO:0000313" key="3">
    <source>
        <dbReference type="Proteomes" id="UP001164746"/>
    </source>
</evidence>
<feature type="compositionally biased region" description="Basic and acidic residues" evidence="1">
    <location>
        <begin position="560"/>
        <end position="572"/>
    </location>
</feature>
<evidence type="ECO:0000313" key="2">
    <source>
        <dbReference type="EMBL" id="WAR08166.1"/>
    </source>
</evidence>
<feature type="compositionally biased region" description="Basic residues" evidence="1">
    <location>
        <begin position="534"/>
        <end position="553"/>
    </location>
</feature>
<gene>
    <name evidence="2" type="ORF">MAR_018124</name>
</gene>
<feature type="compositionally biased region" description="Basic and acidic residues" evidence="1">
    <location>
        <begin position="470"/>
        <end position="492"/>
    </location>
</feature>
<feature type="compositionally biased region" description="Polar residues" evidence="1">
    <location>
        <begin position="779"/>
        <end position="794"/>
    </location>
</feature>
<keyword evidence="3" id="KW-1185">Reference proteome</keyword>
<feature type="region of interest" description="Disordered" evidence="1">
    <location>
        <begin position="693"/>
        <end position="718"/>
    </location>
</feature>
<feature type="region of interest" description="Disordered" evidence="1">
    <location>
        <begin position="466"/>
        <end position="642"/>
    </location>
</feature>
<feature type="compositionally biased region" description="Basic residues" evidence="1">
    <location>
        <begin position="201"/>
        <end position="213"/>
    </location>
</feature>
<feature type="compositionally biased region" description="Basic and acidic residues" evidence="1">
    <location>
        <begin position="694"/>
        <end position="706"/>
    </location>
</feature>
<name>A0ABY7EH85_MYAAR</name>
<feature type="compositionally biased region" description="Basic and acidic residues" evidence="1">
    <location>
        <begin position="326"/>
        <end position="344"/>
    </location>
</feature>
<feature type="region of interest" description="Disordered" evidence="1">
    <location>
        <begin position="41"/>
        <end position="86"/>
    </location>
</feature>
<sequence>MQQKISHDEAVKQSVGGCGNSGQFHKVLVDNDYSVPNIVFPEFNDKPEVTSHSTGSENNVDARELDEETNDLKVDDDGLFQSNPDDEDSLLEECKALISEAADRAVKRSISKPLKADTVTDLDAESVDENVERVEVVNQARKSVTLDVDTIVTPEIDVDNESETEINNRDDVFEECHESVNGIVTNENVDVSTKDKDTGKGKIKKNSKSKSKKNTSIEVDKAESITKKESLKIEKKRGSIFSNMFKFSKRKTSSSDIVNEDNEQSPVNDLVTDKPSNGESIKIPNGVSEENAGGIRRLDSLDSGIVVEKVNVNQRVSVEYAFPQKRKQDTGNEPSNDNHTERSQLELVVEAGAEHGSDIVGQRLAEPIYINGEKEDEDFVYINERAVDVADLSKSQCSIVAAVNAGPSGIAYDQVEKDNREDADDEKESDISSDSGTGMASKVKMVDKPSKPNIVKLKKKSWSFQFGKKKTSENNEETKSNGSTEAEKETKKPRWKFGKFSFRRPQEVSASTPDLTNACIPEEAPEEQETMDKKPRKLSRLRQLISKKSRKKSAASSDDGLERRSIVEKEIHLPQTDAFDGVELSDLSQEEDGADDQNKKRREKKSKLAKSKHSVKDTGKPSHEAGEAKDNNNEADGITDSIQDGQVYVNQTVEVSGVNEAPVIEDEYANMVEQPSSPTKKQINITLQMPKVPVIEDHNKTDRPVDDSQANVEAEPDYAVLKEDTVEENQVIIDTPVQNIIIEPPEDFVDPNEEVQETFVKQEAKRKELAYSNLLYASTDFNSPAEPSNDTSAMESPDEDESDAFVQLQEIVNDQTEPDMSEITETFHVKNDDQRRQNRESFVSNMAEMFEPVKIAADNSLAQSCNSSEGLTNKVETKIVLMREIGVQAPDIYMPLDKEDFGFTDKKVTTCDIGVQVNTFENTVEDKVVTPKLVQETNETVSTDKDDSTAFF</sequence>
<feature type="region of interest" description="Disordered" evidence="1">
    <location>
        <begin position="320"/>
        <end position="344"/>
    </location>
</feature>
<proteinExistence type="predicted"/>
<feature type="compositionally biased region" description="Basic residues" evidence="1">
    <location>
        <begin position="599"/>
        <end position="613"/>
    </location>
</feature>
<protein>
    <submittedName>
        <fullName evidence="2">Uncharacterized protein</fullName>
    </submittedName>
</protein>
<dbReference type="Proteomes" id="UP001164746">
    <property type="component" value="Chromosome 6"/>
</dbReference>
<feature type="compositionally biased region" description="Basic and acidic residues" evidence="1">
    <location>
        <begin position="614"/>
        <end position="632"/>
    </location>
</feature>
<reference evidence="2" key="1">
    <citation type="submission" date="2022-11" db="EMBL/GenBank/DDBJ databases">
        <title>Centuries of genome instability and evolution in soft-shell clam transmissible cancer (bioRxiv).</title>
        <authorList>
            <person name="Hart S.F.M."/>
            <person name="Yonemitsu M.A."/>
            <person name="Giersch R.M."/>
            <person name="Beal B.F."/>
            <person name="Arriagada G."/>
            <person name="Davis B.W."/>
            <person name="Ostrander E.A."/>
            <person name="Goff S.P."/>
            <person name="Metzger M.J."/>
        </authorList>
    </citation>
    <scope>NUCLEOTIDE SEQUENCE</scope>
    <source>
        <strain evidence="2">MELC-2E11</strain>
        <tissue evidence="2">Siphon/mantle</tissue>
    </source>
</reference>
<feature type="region of interest" description="Disordered" evidence="1">
    <location>
        <begin position="184"/>
        <end position="218"/>
    </location>
</feature>
<feature type="compositionally biased region" description="Polar residues" evidence="1">
    <location>
        <begin position="50"/>
        <end position="59"/>
    </location>
</feature>
<dbReference type="EMBL" id="CP111017">
    <property type="protein sequence ID" value="WAR08166.1"/>
    <property type="molecule type" value="Genomic_DNA"/>
</dbReference>
<feature type="region of interest" description="Disordered" evidence="1">
    <location>
        <begin position="250"/>
        <end position="291"/>
    </location>
</feature>
<evidence type="ECO:0000256" key="1">
    <source>
        <dbReference type="SAM" id="MobiDB-lite"/>
    </source>
</evidence>